<comment type="caution">
    <text evidence="2">The sequence shown here is derived from an EMBL/GenBank/DDBJ whole genome shotgun (WGS) entry which is preliminary data.</text>
</comment>
<organism evidence="2 3">
    <name type="scientific">Orenia marismortui</name>
    <dbReference type="NCBI Taxonomy" id="46469"/>
    <lineage>
        <taxon>Bacteria</taxon>
        <taxon>Bacillati</taxon>
        <taxon>Bacillota</taxon>
        <taxon>Clostridia</taxon>
        <taxon>Halanaerobiales</taxon>
        <taxon>Halobacteroidaceae</taxon>
        <taxon>Orenia</taxon>
    </lineage>
</organism>
<dbReference type="Proteomes" id="UP000295832">
    <property type="component" value="Unassembled WGS sequence"/>
</dbReference>
<dbReference type="AlphaFoldDB" id="A0A4R8H0R4"/>
<keyword evidence="1" id="KW-0732">Signal</keyword>
<gene>
    <name evidence="2" type="ORF">C7959_1124</name>
</gene>
<dbReference type="STRING" id="926561.GCA_000379025_00123"/>
<dbReference type="EMBL" id="SOEG01000012">
    <property type="protein sequence ID" value="TDX51504.1"/>
    <property type="molecule type" value="Genomic_DNA"/>
</dbReference>
<evidence type="ECO:0000313" key="2">
    <source>
        <dbReference type="EMBL" id="TDX51504.1"/>
    </source>
</evidence>
<keyword evidence="3" id="KW-1185">Reference proteome</keyword>
<dbReference type="RefSeq" id="WP_134116557.1">
    <property type="nucleotide sequence ID" value="NZ_SOEG01000012.1"/>
</dbReference>
<feature type="signal peptide" evidence="1">
    <location>
        <begin position="1"/>
        <end position="23"/>
    </location>
</feature>
<feature type="chain" id="PRO_5020373827" evidence="1">
    <location>
        <begin position="24"/>
        <end position="267"/>
    </location>
</feature>
<accession>A0A4R8H0R4</accession>
<protein>
    <submittedName>
        <fullName evidence="2">Uncharacterized protein</fullName>
    </submittedName>
</protein>
<evidence type="ECO:0000256" key="1">
    <source>
        <dbReference type="SAM" id="SignalP"/>
    </source>
</evidence>
<proteinExistence type="predicted"/>
<sequence>MVLLTSIFLISVFSLSSITPASAQSRAIKVSNENCTAGRLSEDKVIKILKGETKGDIKEAKEKIINTTLKKLNLEEWLKTPPLEHKIIFGDIHPNQGEELIVAISMGKDNGILAVFSKQDDKLYQITETLDDLVPITSLSLTNLPNSKYQSLVIEEYLDERIGGFFEIKITSIYNFNKKKFNKVWERKNYLKEARPCKDKGVKWLIHLEKVDISLISQGKIEVSGINKYWKSKNLDSTAKEEQVIKSNPVKETYIWDEAKSKFKEIS</sequence>
<name>A0A4R8H0R4_9FIRM</name>
<evidence type="ECO:0000313" key="3">
    <source>
        <dbReference type="Proteomes" id="UP000295832"/>
    </source>
</evidence>
<reference evidence="2 3" key="1">
    <citation type="submission" date="2019-03" db="EMBL/GenBank/DDBJ databases">
        <title>Subsurface microbial communities from deep shales in Ohio and West Virginia, USA.</title>
        <authorList>
            <person name="Wrighton K."/>
        </authorList>
    </citation>
    <scope>NUCLEOTIDE SEQUENCE [LARGE SCALE GENOMIC DNA]</scope>
    <source>
        <strain evidence="2 3">MSL 6dP</strain>
    </source>
</reference>